<dbReference type="EMBL" id="SDGZ01000013">
    <property type="protein sequence ID" value="TYC49959.1"/>
    <property type="molecule type" value="Genomic_DNA"/>
</dbReference>
<sequence>MSGEIREYTKLQHVARDEALYRLRNAAQDGSTDTVIIFHFGAASSKFGESVATYGTTVYIEKL</sequence>
<comment type="similarity">
    <text evidence="1">Belongs to the UPF0145 family.</text>
</comment>
<dbReference type="Gene3D" id="3.30.110.70">
    <property type="entry name" value="Hypothetical protein apc22750. Chain B"/>
    <property type="match status" value="1"/>
</dbReference>
<comment type="caution">
    <text evidence="2">The sequence shown here is derived from an EMBL/GenBank/DDBJ whole genome shotgun (WGS) entry which is preliminary data.</text>
</comment>
<protein>
    <submittedName>
        <fullName evidence="2">Heavy metal-binding domain-containing protein</fullName>
    </submittedName>
</protein>
<evidence type="ECO:0000313" key="2">
    <source>
        <dbReference type="EMBL" id="TYC49959.1"/>
    </source>
</evidence>
<keyword evidence="3" id="KW-1185">Reference proteome</keyword>
<dbReference type="Proteomes" id="UP000371977">
    <property type="component" value="Unassembled WGS sequence"/>
</dbReference>
<dbReference type="Pfam" id="PF01906">
    <property type="entry name" value="YbjQ_1"/>
    <property type="match status" value="1"/>
</dbReference>
<dbReference type="InterPro" id="IPR002765">
    <property type="entry name" value="UPF0145_YbjQ-like"/>
</dbReference>
<evidence type="ECO:0000313" key="3">
    <source>
        <dbReference type="Proteomes" id="UP000371977"/>
    </source>
</evidence>
<dbReference type="SUPFAM" id="SSF117782">
    <property type="entry name" value="YbjQ-like"/>
    <property type="match status" value="1"/>
</dbReference>
<dbReference type="AlphaFoldDB" id="A0A6C2C8Q1"/>
<dbReference type="OrthoDB" id="9796448at2"/>
<name>A0A6C2C8Q1_9LACO</name>
<accession>A0A6C2C8Q1</accession>
<gene>
    <name evidence="2" type="ORF">ESZ50_04620</name>
</gene>
<organism evidence="2 3">
    <name type="scientific">Weissella muntiaci</name>
    <dbReference type="NCBI Taxonomy" id="2508881"/>
    <lineage>
        <taxon>Bacteria</taxon>
        <taxon>Bacillati</taxon>
        <taxon>Bacillota</taxon>
        <taxon>Bacilli</taxon>
        <taxon>Lactobacillales</taxon>
        <taxon>Lactobacillaceae</taxon>
        <taxon>Weissella</taxon>
    </lineage>
</organism>
<evidence type="ECO:0000256" key="1">
    <source>
        <dbReference type="ARBA" id="ARBA00010751"/>
    </source>
</evidence>
<proteinExistence type="inferred from homology"/>
<dbReference type="InterPro" id="IPR035439">
    <property type="entry name" value="UPF0145_dom_sf"/>
</dbReference>
<reference evidence="2 3" key="1">
    <citation type="submission" date="2019-01" db="EMBL/GenBank/DDBJ databases">
        <title>Weissella sp. nov., a novel lactic acid bacterium isolated from animal feces.</title>
        <authorList>
            <person name="Wang L.-T."/>
        </authorList>
    </citation>
    <scope>NUCLEOTIDE SEQUENCE [LARGE SCALE GENOMIC DNA]</scope>
    <source>
        <strain evidence="2 3">8H-2</strain>
    </source>
</reference>